<comment type="subcellular location">
    <subcellularLocation>
        <location evidence="1">Cell membrane</location>
        <topology evidence="1">Multi-pass membrane protein</topology>
    </subcellularLocation>
</comment>
<feature type="transmembrane region" description="Helical" evidence="7">
    <location>
        <begin position="316"/>
        <end position="338"/>
    </location>
</feature>
<feature type="transmembrane region" description="Helical" evidence="7">
    <location>
        <begin position="222"/>
        <end position="243"/>
    </location>
</feature>
<organism evidence="9 10">
    <name type="scientific">Microlunatus kandeliicorticis</name>
    <dbReference type="NCBI Taxonomy" id="1759536"/>
    <lineage>
        <taxon>Bacteria</taxon>
        <taxon>Bacillati</taxon>
        <taxon>Actinomycetota</taxon>
        <taxon>Actinomycetes</taxon>
        <taxon>Propionibacteriales</taxon>
        <taxon>Propionibacteriaceae</taxon>
        <taxon>Microlunatus</taxon>
    </lineage>
</organism>
<feature type="transmembrane region" description="Helical" evidence="7">
    <location>
        <begin position="249"/>
        <end position="265"/>
    </location>
</feature>
<keyword evidence="6 7" id="KW-0472">Membrane</keyword>
<evidence type="ECO:0000256" key="2">
    <source>
        <dbReference type="ARBA" id="ARBA00022448"/>
    </source>
</evidence>
<gene>
    <name evidence="9" type="ORF">FHX74_003843</name>
</gene>
<feature type="transmembrane region" description="Helical" evidence="7">
    <location>
        <begin position="150"/>
        <end position="177"/>
    </location>
</feature>
<evidence type="ECO:0000259" key="8">
    <source>
        <dbReference type="PROSITE" id="PS50850"/>
    </source>
</evidence>
<dbReference type="EMBL" id="JACGWT010000007">
    <property type="protein sequence ID" value="MBA8796190.1"/>
    <property type="molecule type" value="Genomic_DNA"/>
</dbReference>
<feature type="transmembrane region" description="Helical" evidence="7">
    <location>
        <begin position="92"/>
        <end position="111"/>
    </location>
</feature>
<feature type="transmembrane region" description="Helical" evidence="7">
    <location>
        <begin position="413"/>
        <end position="433"/>
    </location>
</feature>
<comment type="caution">
    <text evidence="9">The sequence shown here is derived from an EMBL/GenBank/DDBJ whole genome shotgun (WGS) entry which is preliminary data.</text>
</comment>
<feature type="transmembrane region" description="Helical" evidence="7">
    <location>
        <begin position="183"/>
        <end position="201"/>
    </location>
</feature>
<keyword evidence="2" id="KW-0813">Transport</keyword>
<evidence type="ECO:0000256" key="6">
    <source>
        <dbReference type="ARBA" id="ARBA00023136"/>
    </source>
</evidence>
<feature type="domain" description="Major facilitator superfamily (MFS) profile" evidence="8">
    <location>
        <begin position="26"/>
        <end position="466"/>
    </location>
</feature>
<dbReference type="PANTHER" id="PTHR42718">
    <property type="entry name" value="MAJOR FACILITATOR SUPERFAMILY MULTIDRUG TRANSPORTER MFSC"/>
    <property type="match status" value="1"/>
</dbReference>
<protein>
    <submittedName>
        <fullName evidence="9">MFS family permease</fullName>
    </submittedName>
</protein>
<dbReference type="Proteomes" id="UP000523079">
    <property type="component" value="Unassembled WGS sequence"/>
</dbReference>
<feature type="transmembrane region" description="Helical" evidence="7">
    <location>
        <begin position="35"/>
        <end position="57"/>
    </location>
</feature>
<evidence type="ECO:0000256" key="1">
    <source>
        <dbReference type="ARBA" id="ARBA00004651"/>
    </source>
</evidence>
<dbReference type="GO" id="GO:0022857">
    <property type="term" value="F:transmembrane transporter activity"/>
    <property type="evidence" value="ECO:0007669"/>
    <property type="project" value="InterPro"/>
</dbReference>
<evidence type="ECO:0000313" key="9">
    <source>
        <dbReference type="EMBL" id="MBA8796190.1"/>
    </source>
</evidence>
<dbReference type="InterPro" id="IPR011701">
    <property type="entry name" value="MFS"/>
</dbReference>
<keyword evidence="5 7" id="KW-1133">Transmembrane helix</keyword>
<evidence type="ECO:0000256" key="3">
    <source>
        <dbReference type="ARBA" id="ARBA00022475"/>
    </source>
</evidence>
<name>A0A7W3IVZ5_9ACTN</name>
<feature type="transmembrane region" description="Helical" evidence="7">
    <location>
        <begin position="277"/>
        <end position="304"/>
    </location>
</feature>
<sequence length="475" mass="49664">MSLRDTVTRHRADRRSDHPDGFDRRLIVPMVLGSILNPVNSSMIAVGLIPIGIALGAPPSETAWLVSALYLATAVGQPVVGRLIDLYGPRRLFLIGSALVGLGGVLGLLAPSVGVLVVARVLIGLGTCAGYPSAMYLIRSEAERTGRQSPAGILTVLAVSAQTVSVIGPTVGGFLIGLAGWRAIFAVNVPLAAVCLTLGAIRLPKHRPEDPSDAPRARLVSSIDLAGIALFVATLVSLLLFLLRPQASDWWLLVITAAAAVGFVLRERRAATPFVDLAVLTGNVPLLLTYARSLLGACVSYALLYGYTQWLEEGRGLSASTAGLVLLPIFAGAIAVSTLTGRNPRIRNKLLVGSVTQALVAAALLLLGPHTAVWALLALALFAGIPQGLVNLANQNAVYFQADPERIGSSAGLLRTFFYLGAISASVASGRFFAGGADSAGLHDLAWFMLVAAGLFVVITVVDRSLARVVPRDRS</sequence>
<dbReference type="AlphaFoldDB" id="A0A7W3IVZ5"/>
<dbReference type="RefSeq" id="WP_220484230.1">
    <property type="nucleotide sequence ID" value="NZ_JACGWT010000007.1"/>
</dbReference>
<evidence type="ECO:0000256" key="5">
    <source>
        <dbReference type="ARBA" id="ARBA00022989"/>
    </source>
</evidence>
<dbReference type="PROSITE" id="PS50850">
    <property type="entry name" value="MFS"/>
    <property type="match status" value="1"/>
</dbReference>
<keyword evidence="3" id="KW-1003">Cell membrane</keyword>
<evidence type="ECO:0000256" key="7">
    <source>
        <dbReference type="SAM" id="Phobius"/>
    </source>
</evidence>
<evidence type="ECO:0000256" key="4">
    <source>
        <dbReference type="ARBA" id="ARBA00022692"/>
    </source>
</evidence>
<dbReference type="SUPFAM" id="SSF103473">
    <property type="entry name" value="MFS general substrate transporter"/>
    <property type="match status" value="1"/>
</dbReference>
<dbReference type="GO" id="GO:0005886">
    <property type="term" value="C:plasma membrane"/>
    <property type="evidence" value="ECO:0007669"/>
    <property type="project" value="UniProtKB-SubCell"/>
</dbReference>
<evidence type="ECO:0000313" key="10">
    <source>
        <dbReference type="Proteomes" id="UP000523079"/>
    </source>
</evidence>
<keyword evidence="10" id="KW-1185">Reference proteome</keyword>
<proteinExistence type="predicted"/>
<keyword evidence="4 7" id="KW-0812">Transmembrane</keyword>
<dbReference type="Pfam" id="PF07690">
    <property type="entry name" value="MFS_1"/>
    <property type="match status" value="1"/>
</dbReference>
<dbReference type="Gene3D" id="1.20.1720.10">
    <property type="entry name" value="Multidrug resistance protein D"/>
    <property type="match status" value="1"/>
</dbReference>
<feature type="transmembrane region" description="Helical" evidence="7">
    <location>
        <begin position="350"/>
        <end position="367"/>
    </location>
</feature>
<dbReference type="InterPro" id="IPR036259">
    <property type="entry name" value="MFS_trans_sf"/>
</dbReference>
<feature type="transmembrane region" description="Helical" evidence="7">
    <location>
        <begin position="445"/>
        <end position="462"/>
    </location>
</feature>
<feature type="transmembrane region" description="Helical" evidence="7">
    <location>
        <begin position="373"/>
        <end position="392"/>
    </location>
</feature>
<accession>A0A7W3IVZ5</accession>
<dbReference type="Gene3D" id="1.20.1250.20">
    <property type="entry name" value="MFS general substrate transporter like domains"/>
    <property type="match status" value="1"/>
</dbReference>
<reference evidence="9 10" key="1">
    <citation type="submission" date="2020-07" db="EMBL/GenBank/DDBJ databases">
        <title>Sequencing the genomes of 1000 actinobacteria strains.</title>
        <authorList>
            <person name="Klenk H.-P."/>
        </authorList>
    </citation>
    <scope>NUCLEOTIDE SEQUENCE [LARGE SCALE GENOMIC DNA]</scope>
    <source>
        <strain evidence="9 10">DSM 100723</strain>
    </source>
</reference>
<feature type="transmembrane region" description="Helical" evidence="7">
    <location>
        <begin position="117"/>
        <end position="138"/>
    </location>
</feature>
<feature type="transmembrane region" description="Helical" evidence="7">
    <location>
        <begin position="63"/>
        <end position="80"/>
    </location>
</feature>
<dbReference type="PANTHER" id="PTHR42718:SF46">
    <property type="entry name" value="BLR6921 PROTEIN"/>
    <property type="match status" value="1"/>
</dbReference>
<dbReference type="InterPro" id="IPR020846">
    <property type="entry name" value="MFS_dom"/>
</dbReference>